<dbReference type="AlphaFoldDB" id="A0A835DVY4"/>
<proteinExistence type="predicted"/>
<keyword evidence="3" id="KW-1185">Reference proteome</keyword>
<evidence type="ECO:0000313" key="2">
    <source>
        <dbReference type="EMBL" id="KAF8642418.1"/>
    </source>
</evidence>
<feature type="region of interest" description="Disordered" evidence="1">
    <location>
        <begin position="35"/>
        <end position="55"/>
    </location>
</feature>
<dbReference type="EMBL" id="JACEFO010003291">
    <property type="protein sequence ID" value="KAF8642418.1"/>
    <property type="molecule type" value="Genomic_DNA"/>
</dbReference>
<feature type="region of interest" description="Disordered" evidence="1">
    <location>
        <begin position="127"/>
        <end position="156"/>
    </location>
</feature>
<feature type="compositionally biased region" description="Acidic residues" evidence="1">
    <location>
        <begin position="145"/>
        <end position="156"/>
    </location>
</feature>
<comment type="caution">
    <text evidence="2">The sequence shown here is derived from an EMBL/GenBank/DDBJ whole genome shotgun (WGS) entry which is preliminary data.</text>
</comment>
<reference evidence="2" key="1">
    <citation type="submission" date="2020-07" db="EMBL/GenBank/DDBJ databases">
        <title>Genome sequence and genetic diversity analysis of an under-domesticated orphan crop, white fonio (Digitaria exilis).</title>
        <authorList>
            <person name="Bennetzen J.L."/>
            <person name="Chen S."/>
            <person name="Ma X."/>
            <person name="Wang X."/>
            <person name="Yssel A.E.J."/>
            <person name="Chaluvadi S.R."/>
            <person name="Johnson M."/>
            <person name="Gangashetty P."/>
            <person name="Hamidou F."/>
            <person name="Sanogo M.D."/>
            <person name="Zwaenepoel A."/>
            <person name="Wallace J."/>
            <person name="Van De Peer Y."/>
            <person name="Van Deynze A."/>
        </authorList>
    </citation>
    <scope>NUCLEOTIDE SEQUENCE</scope>
    <source>
        <tissue evidence="2">Leaves</tissue>
    </source>
</reference>
<protein>
    <submittedName>
        <fullName evidence="2">Uncharacterized protein</fullName>
    </submittedName>
</protein>
<feature type="compositionally biased region" description="Gly residues" evidence="1">
    <location>
        <begin position="42"/>
        <end position="52"/>
    </location>
</feature>
<accession>A0A835DVY4</accession>
<feature type="compositionally biased region" description="Acidic residues" evidence="1">
    <location>
        <begin position="127"/>
        <end position="136"/>
    </location>
</feature>
<dbReference type="Proteomes" id="UP000636709">
    <property type="component" value="Unassembled WGS sequence"/>
</dbReference>
<evidence type="ECO:0000313" key="3">
    <source>
        <dbReference type="Proteomes" id="UP000636709"/>
    </source>
</evidence>
<evidence type="ECO:0000256" key="1">
    <source>
        <dbReference type="SAM" id="MobiDB-lite"/>
    </source>
</evidence>
<gene>
    <name evidence="2" type="ORF">HU200_067337</name>
</gene>
<sequence length="156" mass="17324">MDPDFSPGGGGPSFEFAFNEVNFSDRELRIEVVAGDDDAPGSSGGAGGGGGLADWARHRKRRREELLKEKGASREILAPRVRLTLEEQFYASQYSLRVPCFDCQFPHVESTTPMSDQTNCNEVEAEECDAYEENQEEPVAMIEESPPDVEQDGLYR</sequence>
<name>A0A835DVY4_9POAL</name>
<organism evidence="2 3">
    <name type="scientific">Digitaria exilis</name>
    <dbReference type="NCBI Taxonomy" id="1010633"/>
    <lineage>
        <taxon>Eukaryota</taxon>
        <taxon>Viridiplantae</taxon>
        <taxon>Streptophyta</taxon>
        <taxon>Embryophyta</taxon>
        <taxon>Tracheophyta</taxon>
        <taxon>Spermatophyta</taxon>
        <taxon>Magnoliopsida</taxon>
        <taxon>Liliopsida</taxon>
        <taxon>Poales</taxon>
        <taxon>Poaceae</taxon>
        <taxon>PACMAD clade</taxon>
        <taxon>Panicoideae</taxon>
        <taxon>Panicodae</taxon>
        <taxon>Paniceae</taxon>
        <taxon>Anthephorinae</taxon>
        <taxon>Digitaria</taxon>
    </lineage>
</organism>